<evidence type="ECO:0000256" key="6">
    <source>
        <dbReference type="ARBA" id="ARBA00022989"/>
    </source>
</evidence>
<reference evidence="9 10" key="1">
    <citation type="journal article" date="2015" name="Int. J. Syst. Evol. Microbiol.">
        <title>Erwinia iniecta sp. nov., isolated from Russian wheat aphids (Diuraphis noxia).</title>
        <authorList>
            <person name="Campillo T."/>
            <person name="Luna E."/>
            <person name="Portier P."/>
            <person name="Fischer-Le Saux M."/>
            <person name="Lapitan N."/>
            <person name="Tisserat N.A."/>
            <person name="Leach J.E."/>
        </authorList>
    </citation>
    <scope>NUCLEOTIDE SEQUENCE [LARGE SCALE GENOMIC DNA]</scope>
    <source>
        <strain evidence="9 10">B149</strain>
    </source>
</reference>
<dbReference type="SUPFAM" id="SSF81345">
    <property type="entry name" value="ABC transporter involved in vitamin B12 uptake, BtuC"/>
    <property type="match status" value="1"/>
</dbReference>
<dbReference type="GO" id="GO:0033214">
    <property type="term" value="P:siderophore-iron import into cell"/>
    <property type="evidence" value="ECO:0007669"/>
    <property type="project" value="TreeGrafter"/>
</dbReference>
<dbReference type="Gene3D" id="1.10.3470.10">
    <property type="entry name" value="ABC transporter involved in vitamin B12 uptake, BtuC"/>
    <property type="match status" value="1"/>
</dbReference>
<organism evidence="9 10">
    <name type="scientific">Winslowiella iniecta</name>
    <dbReference type="NCBI Taxonomy" id="1560201"/>
    <lineage>
        <taxon>Bacteria</taxon>
        <taxon>Pseudomonadati</taxon>
        <taxon>Pseudomonadota</taxon>
        <taxon>Gammaproteobacteria</taxon>
        <taxon>Enterobacterales</taxon>
        <taxon>Erwiniaceae</taxon>
        <taxon>Winslowiella</taxon>
    </lineage>
</organism>
<evidence type="ECO:0000256" key="1">
    <source>
        <dbReference type="ARBA" id="ARBA00004651"/>
    </source>
</evidence>
<dbReference type="GO" id="GO:0005886">
    <property type="term" value="C:plasma membrane"/>
    <property type="evidence" value="ECO:0007669"/>
    <property type="project" value="UniProtKB-SubCell"/>
</dbReference>
<proteinExistence type="inferred from homology"/>
<dbReference type="AlphaFoldDB" id="A0A0L7TEN5"/>
<keyword evidence="3" id="KW-0813">Transport</keyword>
<dbReference type="PANTHER" id="PTHR30472:SF24">
    <property type="entry name" value="FERRIC ENTEROBACTIN TRANSPORT SYSTEM PERMEASE PROTEIN FEPG"/>
    <property type="match status" value="1"/>
</dbReference>
<feature type="transmembrane region" description="Helical" evidence="8">
    <location>
        <begin position="85"/>
        <end position="104"/>
    </location>
</feature>
<evidence type="ECO:0000313" key="9">
    <source>
        <dbReference type="EMBL" id="KOC93818.1"/>
    </source>
</evidence>
<evidence type="ECO:0000256" key="8">
    <source>
        <dbReference type="SAM" id="Phobius"/>
    </source>
</evidence>
<name>A0A0L7TEN5_9GAMM</name>
<dbReference type="InterPro" id="IPR037294">
    <property type="entry name" value="ABC_BtuC-like"/>
</dbReference>
<keyword evidence="6 8" id="KW-1133">Transmembrane helix</keyword>
<accession>A0A0L7TEN5</accession>
<dbReference type="InterPro" id="IPR000522">
    <property type="entry name" value="ABC_transptr_permease_BtuC"/>
</dbReference>
<comment type="subcellular location">
    <subcellularLocation>
        <location evidence="1">Cell membrane</location>
        <topology evidence="1">Multi-pass membrane protein</topology>
    </subcellularLocation>
</comment>
<dbReference type="GO" id="GO:0022857">
    <property type="term" value="F:transmembrane transporter activity"/>
    <property type="evidence" value="ECO:0007669"/>
    <property type="project" value="InterPro"/>
</dbReference>
<dbReference type="Proteomes" id="UP000036851">
    <property type="component" value="Unassembled WGS sequence"/>
</dbReference>
<evidence type="ECO:0000313" key="10">
    <source>
        <dbReference type="Proteomes" id="UP000036851"/>
    </source>
</evidence>
<dbReference type="PANTHER" id="PTHR30472">
    <property type="entry name" value="FERRIC ENTEROBACTIN TRANSPORT SYSTEM PERMEASE PROTEIN"/>
    <property type="match status" value="1"/>
</dbReference>
<dbReference type="PATRIC" id="fig|1560201.4.peg.1905"/>
<evidence type="ECO:0008006" key="11">
    <source>
        <dbReference type="Google" id="ProtNLM"/>
    </source>
</evidence>
<comment type="similarity">
    <text evidence="2">Belongs to the binding-protein-dependent transport system permease family. FecCD subfamily.</text>
</comment>
<evidence type="ECO:0000256" key="2">
    <source>
        <dbReference type="ARBA" id="ARBA00007935"/>
    </source>
</evidence>
<feature type="transmembrane region" description="Helical" evidence="8">
    <location>
        <begin position="55"/>
        <end position="79"/>
    </location>
</feature>
<dbReference type="EMBL" id="JRXF01000011">
    <property type="protein sequence ID" value="KOC93818.1"/>
    <property type="molecule type" value="Genomic_DNA"/>
</dbReference>
<dbReference type="RefSeq" id="WP_241491577.1">
    <property type="nucleotide sequence ID" value="NZ_JRXF01000011.1"/>
</dbReference>
<sequence>QVVANTLGVPVRLTNILSILCAVVLASAAVLVVGPVAFVALAAPHIARRLMAVQGAGLFSAALIGALLMLLADLITLLLPTAGRLPVGVITAALGGSYLMLLLYTELRRSPA</sequence>
<protein>
    <recommendedName>
        <fullName evidence="11">Iron ABC transporter permease</fullName>
    </recommendedName>
</protein>
<keyword evidence="7 8" id="KW-0472">Membrane</keyword>
<gene>
    <name evidence="9" type="ORF">NG43_08785</name>
</gene>
<dbReference type="Pfam" id="PF01032">
    <property type="entry name" value="FecCD"/>
    <property type="match status" value="1"/>
</dbReference>
<keyword evidence="5 8" id="KW-0812">Transmembrane</keyword>
<evidence type="ECO:0000256" key="5">
    <source>
        <dbReference type="ARBA" id="ARBA00022692"/>
    </source>
</evidence>
<comment type="caution">
    <text evidence="9">The sequence shown here is derived from an EMBL/GenBank/DDBJ whole genome shotgun (WGS) entry which is preliminary data.</text>
</comment>
<evidence type="ECO:0000256" key="3">
    <source>
        <dbReference type="ARBA" id="ARBA00022448"/>
    </source>
</evidence>
<feature type="transmembrane region" description="Helical" evidence="8">
    <location>
        <begin position="16"/>
        <end position="43"/>
    </location>
</feature>
<evidence type="ECO:0000256" key="7">
    <source>
        <dbReference type="ARBA" id="ARBA00023136"/>
    </source>
</evidence>
<evidence type="ECO:0000256" key="4">
    <source>
        <dbReference type="ARBA" id="ARBA00022475"/>
    </source>
</evidence>
<keyword evidence="4" id="KW-1003">Cell membrane</keyword>
<feature type="non-terminal residue" evidence="9">
    <location>
        <position position="1"/>
    </location>
</feature>